<feature type="transmembrane region" description="Helical" evidence="9">
    <location>
        <begin position="403"/>
        <end position="424"/>
    </location>
</feature>
<evidence type="ECO:0000256" key="3">
    <source>
        <dbReference type="ARBA" id="ARBA00022676"/>
    </source>
</evidence>
<feature type="transmembrane region" description="Helical" evidence="9">
    <location>
        <begin position="107"/>
        <end position="128"/>
    </location>
</feature>
<keyword evidence="5 9" id="KW-0812">Transmembrane</keyword>
<keyword evidence="4" id="KW-0808">Transferase</keyword>
<keyword evidence="13" id="KW-1185">Reference proteome</keyword>
<feature type="transmembrane region" description="Helical" evidence="9">
    <location>
        <begin position="378"/>
        <end position="397"/>
    </location>
</feature>
<dbReference type="InterPro" id="IPR050297">
    <property type="entry name" value="LipidA_mod_glycosyltrf_83"/>
</dbReference>
<dbReference type="InterPro" id="IPR056785">
    <property type="entry name" value="YkcA/B-like_C"/>
</dbReference>
<accession>A0ABZ2U3U3</accession>
<dbReference type="RefSeq" id="WP_066168755.1">
    <property type="nucleotide sequence ID" value="NZ_CP136137.1"/>
</dbReference>
<keyword evidence="6 9" id="KW-1133">Transmembrane helix</keyword>
<dbReference type="PANTHER" id="PTHR33908:SF3">
    <property type="entry name" value="UNDECAPRENYL PHOSPHATE-ALPHA-4-AMINO-4-DEOXY-L-ARABINOSE ARABINOSYL TRANSFERASE"/>
    <property type="match status" value="1"/>
</dbReference>
<keyword evidence="3" id="KW-0328">Glycosyltransferase</keyword>
<feature type="transmembrane region" description="Helical" evidence="9">
    <location>
        <begin position="27"/>
        <end position="46"/>
    </location>
</feature>
<evidence type="ECO:0000256" key="8">
    <source>
        <dbReference type="SAM" id="MobiDB-lite"/>
    </source>
</evidence>
<feature type="transmembrane region" description="Helical" evidence="9">
    <location>
        <begin position="457"/>
        <end position="477"/>
    </location>
</feature>
<organism evidence="12 13">
    <name type="scientific">Gordonia hydrophobica</name>
    <dbReference type="NCBI Taxonomy" id="40516"/>
    <lineage>
        <taxon>Bacteria</taxon>
        <taxon>Bacillati</taxon>
        <taxon>Actinomycetota</taxon>
        <taxon>Actinomycetes</taxon>
        <taxon>Mycobacteriales</taxon>
        <taxon>Gordoniaceae</taxon>
        <taxon>Gordonia</taxon>
    </lineage>
</organism>
<protein>
    <submittedName>
        <fullName evidence="12">Glycosyltransferase family 39 protein</fullName>
    </submittedName>
</protein>
<feature type="transmembrane region" description="Helical" evidence="9">
    <location>
        <begin position="348"/>
        <end position="366"/>
    </location>
</feature>
<feature type="domain" description="Putative mannosyltransferase YkcA/B-like C-terminal" evidence="11">
    <location>
        <begin position="597"/>
        <end position="691"/>
    </location>
</feature>
<feature type="transmembrane region" description="Helical" evidence="9">
    <location>
        <begin position="234"/>
        <end position="253"/>
    </location>
</feature>
<feature type="transmembrane region" description="Helical" evidence="9">
    <location>
        <begin position="484"/>
        <end position="503"/>
    </location>
</feature>
<comment type="subcellular location">
    <subcellularLocation>
        <location evidence="1">Cell membrane</location>
        <topology evidence="1">Multi-pass membrane protein</topology>
    </subcellularLocation>
</comment>
<feature type="transmembrane region" description="Helical" evidence="9">
    <location>
        <begin position="135"/>
        <end position="155"/>
    </location>
</feature>
<dbReference type="PANTHER" id="PTHR33908">
    <property type="entry name" value="MANNOSYLTRANSFERASE YKCB-RELATED"/>
    <property type="match status" value="1"/>
</dbReference>
<dbReference type="Pfam" id="PF24878">
    <property type="entry name" value="YkcB_C"/>
    <property type="match status" value="1"/>
</dbReference>
<dbReference type="Proteomes" id="UP001479933">
    <property type="component" value="Chromosome"/>
</dbReference>
<dbReference type="Pfam" id="PF13231">
    <property type="entry name" value="PMT_2"/>
    <property type="match status" value="1"/>
</dbReference>
<evidence type="ECO:0000259" key="11">
    <source>
        <dbReference type="Pfam" id="PF24878"/>
    </source>
</evidence>
<evidence type="ECO:0000313" key="12">
    <source>
        <dbReference type="EMBL" id="WYY08361.1"/>
    </source>
</evidence>
<proteinExistence type="predicted"/>
<feature type="region of interest" description="Disordered" evidence="8">
    <location>
        <begin position="1"/>
        <end position="24"/>
    </location>
</feature>
<reference evidence="12 13" key="1">
    <citation type="journal article" date="2023" name="Virus Evol.">
        <title>Computational host range prediction-The good, the bad, and the ugly.</title>
        <authorList>
            <person name="Howell A.A."/>
            <person name="Versoza C.J."/>
            <person name="Pfeifer S.P."/>
        </authorList>
    </citation>
    <scope>NUCLEOTIDE SEQUENCE [LARGE SCALE GENOMIC DNA]</scope>
    <source>
        <strain evidence="12 13">1610/1b</strain>
    </source>
</reference>
<name>A0ABZ2U3U3_9ACTN</name>
<keyword evidence="7 9" id="KW-0472">Membrane</keyword>
<evidence type="ECO:0000256" key="6">
    <source>
        <dbReference type="ARBA" id="ARBA00022989"/>
    </source>
</evidence>
<feature type="compositionally biased region" description="Low complexity" evidence="8">
    <location>
        <begin position="7"/>
        <end position="17"/>
    </location>
</feature>
<evidence type="ECO:0000259" key="10">
    <source>
        <dbReference type="Pfam" id="PF13231"/>
    </source>
</evidence>
<dbReference type="EMBL" id="CP136137">
    <property type="protein sequence ID" value="WYY08361.1"/>
    <property type="molecule type" value="Genomic_DNA"/>
</dbReference>
<feature type="domain" description="Glycosyltransferase RgtA/B/C/D-like" evidence="10">
    <location>
        <begin position="86"/>
        <end position="251"/>
    </location>
</feature>
<keyword evidence="2" id="KW-1003">Cell membrane</keyword>
<evidence type="ECO:0000256" key="7">
    <source>
        <dbReference type="ARBA" id="ARBA00023136"/>
    </source>
</evidence>
<feature type="transmembrane region" description="Helical" evidence="9">
    <location>
        <begin position="431"/>
        <end position="451"/>
    </location>
</feature>
<feature type="compositionally biased region" description="Gly residues" evidence="8">
    <location>
        <begin position="527"/>
        <end position="541"/>
    </location>
</feature>
<evidence type="ECO:0000256" key="9">
    <source>
        <dbReference type="SAM" id="Phobius"/>
    </source>
</evidence>
<evidence type="ECO:0000256" key="5">
    <source>
        <dbReference type="ARBA" id="ARBA00022692"/>
    </source>
</evidence>
<feature type="compositionally biased region" description="Gly residues" evidence="8">
    <location>
        <begin position="565"/>
        <end position="588"/>
    </location>
</feature>
<feature type="transmembrane region" description="Helical" evidence="9">
    <location>
        <begin position="161"/>
        <end position="178"/>
    </location>
</feature>
<evidence type="ECO:0000256" key="1">
    <source>
        <dbReference type="ARBA" id="ARBA00004651"/>
    </source>
</evidence>
<evidence type="ECO:0000256" key="4">
    <source>
        <dbReference type="ARBA" id="ARBA00022679"/>
    </source>
</evidence>
<evidence type="ECO:0000256" key="2">
    <source>
        <dbReference type="ARBA" id="ARBA00022475"/>
    </source>
</evidence>
<gene>
    <name evidence="12" type="ORF">RVF87_04600</name>
</gene>
<feature type="region of interest" description="Disordered" evidence="8">
    <location>
        <begin position="519"/>
        <end position="593"/>
    </location>
</feature>
<evidence type="ECO:0000313" key="13">
    <source>
        <dbReference type="Proteomes" id="UP001479933"/>
    </source>
</evidence>
<sequence length="709" mass="73489">MTATVLDRPQPADAQPAEPDRPDRSGLIRRASLATLLLGTTVLYLWNLSINGWANSFYTAAIQAGSQSWKAWFFGSSDMANSITVDKPPASLWIPALSVRVFGLNSWSVLVPEVLMGVASVALLYLITRRYFGHWAGIGAGVVLALTPVAALMFRFNNPEALLILLMIAAVGAVLRAMEPGTPDKPTHSVRWMIAAGVAVGFGFLTKQLEVMLIVPAMAVTYLAFGPRTWLRRLGHLFASLGALIVSAGWWILTVELWPASSRPYIGGSQNNSILELTLGYNGIGRLDGNETGSVGGGGDGGGRMRGMGSAAAEMAGQGGGPGGAGGGGMWGSTGVFRMFEAAQGGQIAWLIPSAAILAIAALVLIGRAPRTDLRRAFLTVFGLWAVTMISVFSFMAGIFHSYYTAAIAPGIAAVVAGAAVLCWRERERLWVRLVLVAATWTAAIWGFVLLNRSADFAGWLRFVVLIVGLLGGALMLLAQRRAVATAAVTAAILAGLAGPLAYTLDTVSTAKQGSIISAGPQVDGEFGPGGRGGPRGGGNQPPGMNGAQRGQQTGFPGVPPNGLPGMGGQNGGEGSGGMNGGPGGGLLNGSTPSDEMVALLRTDADQYTWVAAAVGSNEASGYQISSGYSVMPIGGFNGTDPSPTLDEFKKLVSENKIHYFIASNRGGMGGEGGMGGSRSSSEISEWVAANFTTTTVDGVTLYDLTASK</sequence>
<dbReference type="InterPro" id="IPR038731">
    <property type="entry name" value="RgtA/B/C-like"/>
</dbReference>
<feature type="transmembrane region" description="Helical" evidence="9">
    <location>
        <begin position="190"/>
        <end position="205"/>
    </location>
</feature>